<name>A0A7G9ZAK0_9EURY</name>
<sequence length="115" mass="13164">MNIETEEVLKKLKSKARYTTKELCSKGEKIYAEIKEKLEPTLNSKFVAIEVDSGDYFIGNDAIEATNKARERYPGSVFFLVRVGHLAAFKTSLLKAKTLFIDFIDRRVEVKDKEV</sequence>
<organism evidence="1">
    <name type="scientific">Candidatus Methanophaga sp. ANME-1 ERB7</name>
    <dbReference type="NCBI Taxonomy" id="2759913"/>
    <lineage>
        <taxon>Archaea</taxon>
        <taxon>Methanobacteriati</taxon>
        <taxon>Methanobacteriota</taxon>
        <taxon>Stenosarchaea group</taxon>
        <taxon>Methanomicrobia</taxon>
        <taxon>Candidatus Methanophagales</taxon>
        <taxon>Candidatus Methanophagaceae</taxon>
        <taxon>Candidatus Methanophaga</taxon>
    </lineage>
</organism>
<proteinExistence type="predicted"/>
<accession>A0A7G9ZAK0</accession>
<evidence type="ECO:0000313" key="1">
    <source>
        <dbReference type="EMBL" id="QNO57284.1"/>
    </source>
</evidence>
<dbReference type="EMBL" id="MT631684">
    <property type="protein sequence ID" value="QNO57284.1"/>
    <property type="molecule type" value="Genomic_DNA"/>
</dbReference>
<reference evidence="1" key="1">
    <citation type="submission" date="2020-06" db="EMBL/GenBank/DDBJ databases">
        <title>Unique genomic features of the anaerobic methanotrophic archaea.</title>
        <authorList>
            <person name="Chadwick G.L."/>
            <person name="Skennerton C.T."/>
            <person name="Laso-Perez R."/>
            <person name="Leu A.O."/>
            <person name="Speth D.R."/>
            <person name="Yu H."/>
            <person name="Morgan-Lang C."/>
            <person name="Hatzenpichler R."/>
            <person name="Goudeau D."/>
            <person name="Malmstrom R."/>
            <person name="Brazelton W.J."/>
            <person name="Woyke T."/>
            <person name="Hallam S.J."/>
            <person name="Tyson G.W."/>
            <person name="Wegener G."/>
            <person name="Boetius A."/>
            <person name="Orphan V."/>
        </authorList>
    </citation>
    <scope>NUCLEOTIDE SEQUENCE</scope>
</reference>
<dbReference type="AlphaFoldDB" id="A0A7G9ZAK0"/>
<gene>
    <name evidence="1" type="ORF">HCLJFGEB_00028</name>
</gene>
<protein>
    <submittedName>
        <fullName evidence="1">Uncharacterized protein</fullName>
    </submittedName>
</protein>